<geneLocation type="plasmid" evidence="2 3">
    <name>WSH-002_p3</name>
</geneLocation>
<dbReference type="RefSeq" id="WP_014462163.1">
    <property type="nucleotide sequence ID" value="NC_017141.1"/>
</dbReference>
<dbReference type="EMBL" id="CP003020">
    <property type="protein sequence ID" value="AEN92152.1"/>
    <property type="molecule type" value="Genomic_DNA"/>
</dbReference>
<proteinExistence type="predicted"/>
<dbReference type="Proteomes" id="UP000001283">
    <property type="component" value="Plasmid WSH-002_p3"/>
</dbReference>
<gene>
    <name evidence="2" type="ORF">BMWSH_p308</name>
</gene>
<reference evidence="2 3" key="1">
    <citation type="journal article" date="2011" name="J. Bacteriol.">
        <title>Complete genome sequence of the industrial strain Bacillus megaterium WSH-002.</title>
        <authorList>
            <person name="Liu L."/>
            <person name="Li Y."/>
            <person name="Zhang J."/>
            <person name="Zou W."/>
            <person name="Zhou Z."/>
            <person name="Liu J."/>
            <person name="Li X."/>
            <person name="Wang L."/>
            <person name="Chen J."/>
        </authorList>
    </citation>
    <scope>NUCLEOTIDE SEQUENCE [LARGE SCALE GENOMIC DNA]</scope>
    <source>
        <strain evidence="3">WSH-002</strain>
        <plasmid evidence="2">WSH-002_p3</plasmid>
    </source>
</reference>
<feature type="coiled-coil region" evidence="1">
    <location>
        <begin position="74"/>
        <end position="136"/>
    </location>
</feature>
<evidence type="ECO:0000256" key="1">
    <source>
        <dbReference type="SAM" id="Coils"/>
    </source>
</evidence>
<evidence type="ECO:0000313" key="3">
    <source>
        <dbReference type="Proteomes" id="UP000001283"/>
    </source>
</evidence>
<organism evidence="2 3">
    <name type="scientific">Priestia megaterium (strain WSH-002)</name>
    <name type="common">Bacillus megaterium</name>
    <dbReference type="NCBI Taxonomy" id="1006007"/>
    <lineage>
        <taxon>Bacteria</taxon>
        <taxon>Bacillati</taxon>
        <taxon>Bacillota</taxon>
        <taxon>Bacilli</taxon>
        <taxon>Bacillales</taxon>
        <taxon>Bacillaceae</taxon>
        <taxon>Priestia</taxon>
    </lineage>
</organism>
<dbReference type="KEGG" id="bmh:BMWSH_p308"/>
<evidence type="ECO:0000313" key="2">
    <source>
        <dbReference type="EMBL" id="AEN92152.1"/>
    </source>
</evidence>
<keyword evidence="2" id="KW-0614">Plasmid</keyword>
<accession>A0A8D3X3Z9</accession>
<name>A0A8D3X3Z9_PRIMW</name>
<sequence length="138" mass="16108">MEFNTPVQAMSNYFGEQFKKKDQKKEELNDFYAEVREDPEKFADEIIKNINKVVEKPHEIGVPYVKATFSNNEQIKEKQEAKKLVQLIEQIKNEAQSVYVRNSRKAHYSLVAKEQVDIAKKTFQSADRAIEKLNKAVQ</sequence>
<keyword evidence="1" id="KW-0175">Coiled coil</keyword>
<protein>
    <submittedName>
        <fullName evidence="2">Uncharacterized protein</fullName>
    </submittedName>
</protein>
<dbReference type="AlphaFoldDB" id="A0A8D3X3Z9"/>